<protein>
    <submittedName>
        <fullName evidence="1">Uncharacterized protein</fullName>
    </submittedName>
</protein>
<dbReference type="PANTHER" id="PTHR38223:SF4">
    <property type="match status" value="1"/>
</dbReference>
<sequence length="151" mass="16736">MAGLQYYFFPTDFFYPRPSSTNGDTTSKPVLHVQTHKADTENLEKCKVVIQNNVQGSNNNNNKVYYQPPPAASNSSCTALVPSPCIIKSELRRAVRRCYRAPKALLVQIFPPWVSTLLHGFPCSSVGFSVPHFMGLAPPSPWGTPLWVSPL</sequence>
<gene>
    <name evidence="1" type="ORF">FSB_LOCUS54274</name>
</gene>
<name>A0A2N9INH8_FAGSY</name>
<dbReference type="PANTHER" id="PTHR38223">
    <property type="match status" value="1"/>
</dbReference>
<organism evidence="1">
    <name type="scientific">Fagus sylvatica</name>
    <name type="common">Beechnut</name>
    <dbReference type="NCBI Taxonomy" id="28930"/>
    <lineage>
        <taxon>Eukaryota</taxon>
        <taxon>Viridiplantae</taxon>
        <taxon>Streptophyta</taxon>
        <taxon>Embryophyta</taxon>
        <taxon>Tracheophyta</taxon>
        <taxon>Spermatophyta</taxon>
        <taxon>Magnoliopsida</taxon>
        <taxon>eudicotyledons</taxon>
        <taxon>Gunneridae</taxon>
        <taxon>Pentapetalae</taxon>
        <taxon>rosids</taxon>
        <taxon>fabids</taxon>
        <taxon>Fagales</taxon>
        <taxon>Fagaceae</taxon>
        <taxon>Fagus</taxon>
    </lineage>
</organism>
<evidence type="ECO:0000313" key="1">
    <source>
        <dbReference type="EMBL" id="SPD26392.1"/>
    </source>
</evidence>
<reference evidence="1" key="1">
    <citation type="submission" date="2018-02" db="EMBL/GenBank/DDBJ databases">
        <authorList>
            <person name="Cohen D.B."/>
            <person name="Kent A.D."/>
        </authorList>
    </citation>
    <scope>NUCLEOTIDE SEQUENCE</scope>
</reference>
<proteinExistence type="predicted"/>
<dbReference type="EMBL" id="OIVN01006154">
    <property type="protein sequence ID" value="SPD26392.1"/>
    <property type="molecule type" value="Genomic_DNA"/>
</dbReference>
<accession>A0A2N9INH8</accession>
<dbReference type="AlphaFoldDB" id="A0A2N9INH8"/>